<evidence type="ECO:0000256" key="1">
    <source>
        <dbReference type="ARBA" id="ARBA00023015"/>
    </source>
</evidence>
<evidence type="ECO:0000313" key="5">
    <source>
        <dbReference type="Proteomes" id="UP000887540"/>
    </source>
</evidence>
<dbReference type="SUPFAM" id="SSF48508">
    <property type="entry name" value="Nuclear receptor ligand-binding domain"/>
    <property type="match status" value="1"/>
</dbReference>
<evidence type="ECO:0000259" key="4">
    <source>
        <dbReference type="PROSITE" id="PS51843"/>
    </source>
</evidence>
<sequence>MKLSSIEEQVKGILAQPHAFVLAPGIRLIFMQQLEYGFNEYDEEIKPKEDLVILTEIDHEIDEKFNDRRTVALAKMLMYCKQFAELDFTDKLLLYKHLKDVFWDIERFYRSALLARNQSLFLLYDNRAVNLALDEPTFIKNSDKESFAKTLPLLYPVRDKMVNLLLNPIKSLNLSQTELVYLCAIILWTTIDINDISPNAQRVAEEVSEQILNGLHNYYVYEKHLVNYAPRLVKLLKLIDASKVVKSAFTDAALLSQVYNIYDFNVNLSELVNT</sequence>
<accession>A0A914C1P1</accession>
<evidence type="ECO:0000313" key="6">
    <source>
        <dbReference type="WBParaSite" id="ACRNAN_Path_1471.g5757.t1"/>
    </source>
</evidence>
<evidence type="ECO:0000256" key="3">
    <source>
        <dbReference type="ARBA" id="ARBA00023170"/>
    </source>
</evidence>
<dbReference type="PROSITE" id="PS51843">
    <property type="entry name" value="NR_LBD"/>
    <property type="match status" value="1"/>
</dbReference>
<dbReference type="PANTHER" id="PTHR45680">
    <property type="entry name" value="NUCLEAR HORMONE RECEPTOR FAMILY"/>
    <property type="match status" value="1"/>
</dbReference>
<proteinExistence type="predicted"/>
<dbReference type="InterPro" id="IPR000536">
    <property type="entry name" value="Nucl_hrmn_rcpt_lig-bd"/>
</dbReference>
<evidence type="ECO:0000256" key="2">
    <source>
        <dbReference type="ARBA" id="ARBA00023163"/>
    </source>
</evidence>
<dbReference type="AlphaFoldDB" id="A0A914C1P1"/>
<reference evidence="6" key="1">
    <citation type="submission" date="2022-11" db="UniProtKB">
        <authorList>
            <consortium name="WormBaseParasite"/>
        </authorList>
    </citation>
    <scope>IDENTIFICATION</scope>
</reference>
<dbReference type="SMART" id="SM00430">
    <property type="entry name" value="HOLI"/>
    <property type="match status" value="1"/>
</dbReference>
<protein>
    <submittedName>
        <fullName evidence="6">NR LBD domain-containing protein</fullName>
    </submittedName>
</protein>
<dbReference type="InterPro" id="IPR051152">
    <property type="entry name" value="C.elegans_Orphan_NR"/>
</dbReference>
<dbReference type="Gene3D" id="1.10.565.10">
    <property type="entry name" value="Retinoid X Receptor"/>
    <property type="match status" value="1"/>
</dbReference>
<dbReference type="WBParaSite" id="ACRNAN_Path_1471.g5757.t1">
    <property type="protein sequence ID" value="ACRNAN_Path_1471.g5757.t1"/>
    <property type="gene ID" value="ACRNAN_Path_1471.g5757"/>
</dbReference>
<keyword evidence="3" id="KW-0675">Receptor</keyword>
<dbReference type="Proteomes" id="UP000887540">
    <property type="component" value="Unplaced"/>
</dbReference>
<keyword evidence="2" id="KW-0804">Transcription</keyword>
<keyword evidence="1" id="KW-0805">Transcription regulation</keyword>
<name>A0A914C1P1_9BILA</name>
<dbReference type="InterPro" id="IPR035500">
    <property type="entry name" value="NHR-like_dom_sf"/>
</dbReference>
<dbReference type="PANTHER" id="PTHR45680:SF29">
    <property type="entry name" value="NUCLEAR HORMONE RECEPTOR FAMILY"/>
    <property type="match status" value="1"/>
</dbReference>
<keyword evidence="5" id="KW-1185">Reference proteome</keyword>
<feature type="domain" description="NR LBD" evidence="4">
    <location>
        <begin position="1"/>
        <end position="274"/>
    </location>
</feature>
<dbReference type="Pfam" id="PF00104">
    <property type="entry name" value="Hormone_recep"/>
    <property type="match status" value="1"/>
</dbReference>
<organism evidence="5 6">
    <name type="scientific">Acrobeloides nanus</name>
    <dbReference type="NCBI Taxonomy" id="290746"/>
    <lineage>
        <taxon>Eukaryota</taxon>
        <taxon>Metazoa</taxon>
        <taxon>Ecdysozoa</taxon>
        <taxon>Nematoda</taxon>
        <taxon>Chromadorea</taxon>
        <taxon>Rhabditida</taxon>
        <taxon>Tylenchina</taxon>
        <taxon>Cephalobomorpha</taxon>
        <taxon>Cephaloboidea</taxon>
        <taxon>Cephalobidae</taxon>
        <taxon>Acrobeloides</taxon>
    </lineage>
</organism>